<proteinExistence type="predicted"/>
<protein>
    <submittedName>
        <fullName evidence="2">Uncharacterized protein</fullName>
    </submittedName>
</protein>
<keyword evidence="1" id="KW-0812">Transmembrane</keyword>
<dbReference type="AlphaFoldDB" id="A0A1Y2HE76"/>
<feature type="transmembrane region" description="Helical" evidence="1">
    <location>
        <begin position="85"/>
        <end position="106"/>
    </location>
</feature>
<organism evidence="2 3">
    <name type="scientific">Catenaria anguillulae PL171</name>
    <dbReference type="NCBI Taxonomy" id="765915"/>
    <lineage>
        <taxon>Eukaryota</taxon>
        <taxon>Fungi</taxon>
        <taxon>Fungi incertae sedis</taxon>
        <taxon>Blastocladiomycota</taxon>
        <taxon>Blastocladiomycetes</taxon>
        <taxon>Blastocladiales</taxon>
        <taxon>Catenariaceae</taxon>
        <taxon>Catenaria</taxon>
    </lineage>
</organism>
<keyword evidence="1" id="KW-1133">Transmembrane helix</keyword>
<gene>
    <name evidence="2" type="ORF">BCR44DRAFT_36898</name>
</gene>
<feature type="non-terminal residue" evidence="2">
    <location>
        <position position="180"/>
    </location>
</feature>
<dbReference type="Proteomes" id="UP000193411">
    <property type="component" value="Unassembled WGS sequence"/>
</dbReference>
<name>A0A1Y2HE76_9FUNG</name>
<comment type="caution">
    <text evidence="2">The sequence shown here is derived from an EMBL/GenBank/DDBJ whole genome shotgun (WGS) entry which is preliminary data.</text>
</comment>
<dbReference type="EMBL" id="MCFL01000052">
    <property type="protein sequence ID" value="ORZ31993.1"/>
    <property type="molecule type" value="Genomic_DNA"/>
</dbReference>
<evidence type="ECO:0000313" key="2">
    <source>
        <dbReference type="EMBL" id="ORZ31993.1"/>
    </source>
</evidence>
<accession>A0A1Y2HE76</accession>
<keyword evidence="1" id="KW-0472">Membrane</keyword>
<reference evidence="2 3" key="1">
    <citation type="submission" date="2016-07" db="EMBL/GenBank/DDBJ databases">
        <title>Pervasive Adenine N6-methylation of Active Genes in Fungi.</title>
        <authorList>
            <consortium name="DOE Joint Genome Institute"/>
            <person name="Mondo S.J."/>
            <person name="Dannebaum R.O."/>
            <person name="Kuo R.C."/>
            <person name="Labutti K."/>
            <person name="Haridas S."/>
            <person name="Kuo A."/>
            <person name="Salamov A."/>
            <person name="Ahrendt S.R."/>
            <person name="Lipzen A."/>
            <person name="Sullivan W."/>
            <person name="Andreopoulos W.B."/>
            <person name="Clum A."/>
            <person name="Lindquist E."/>
            <person name="Daum C."/>
            <person name="Ramamoorthy G.K."/>
            <person name="Gryganskyi A."/>
            <person name="Culley D."/>
            <person name="Magnuson J.K."/>
            <person name="James T.Y."/>
            <person name="O'Malley M.A."/>
            <person name="Stajich J.E."/>
            <person name="Spatafora J.W."/>
            <person name="Visel A."/>
            <person name="Grigoriev I.V."/>
        </authorList>
    </citation>
    <scope>NUCLEOTIDE SEQUENCE [LARGE SCALE GENOMIC DNA]</scope>
    <source>
        <strain evidence="2 3">PL171</strain>
    </source>
</reference>
<feature type="transmembrane region" description="Helical" evidence="1">
    <location>
        <begin position="6"/>
        <end position="34"/>
    </location>
</feature>
<keyword evidence="3" id="KW-1185">Reference proteome</keyword>
<evidence type="ECO:0000313" key="3">
    <source>
        <dbReference type="Proteomes" id="UP000193411"/>
    </source>
</evidence>
<feature type="transmembrane region" description="Helical" evidence="1">
    <location>
        <begin position="118"/>
        <end position="141"/>
    </location>
</feature>
<sequence length="180" mass="18721">MVSSTFLVVVGLIAGLVAPAVAPLVHIPIHVIVVMTPFLPRFPFTLPPELVGSVITVPIPIHAASPVLGPEMAVPILLIHVPPGIALGNASTVLIATVVVGPLSLTARHIPVPIPVPLTIAIPIPTFIPIPIPAALAIAAMPPVPLPLVPFCICQQIAIMLVLDLPLDQQQDQVHIRGAF</sequence>
<evidence type="ECO:0000256" key="1">
    <source>
        <dbReference type="SAM" id="Phobius"/>
    </source>
</evidence>